<feature type="region of interest" description="Disordered" evidence="1">
    <location>
        <begin position="116"/>
        <end position="156"/>
    </location>
</feature>
<dbReference type="Gramene" id="KOM47817">
    <property type="protein sequence ID" value="KOM47817"/>
    <property type="gene ID" value="LR48_Vigan07g152100"/>
</dbReference>
<evidence type="ECO:0000313" key="3">
    <source>
        <dbReference type="Proteomes" id="UP000053144"/>
    </source>
</evidence>
<organism evidence="2 3">
    <name type="scientific">Phaseolus angularis</name>
    <name type="common">Azuki bean</name>
    <name type="synonym">Vigna angularis</name>
    <dbReference type="NCBI Taxonomy" id="3914"/>
    <lineage>
        <taxon>Eukaryota</taxon>
        <taxon>Viridiplantae</taxon>
        <taxon>Streptophyta</taxon>
        <taxon>Embryophyta</taxon>
        <taxon>Tracheophyta</taxon>
        <taxon>Spermatophyta</taxon>
        <taxon>Magnoliopsida</taxon>
        <taxon>eudicotyledons</taxon>
        <taxon>Gunneridae</taxon>
        <taxon>Pentapetalae</taxon>
        <taxon>rosids</taxon>
        <taxon>fabids</taxon>
        <taxon>Fabales</taxon>
        <taxon>Fabaceae</taxon>
        <taxon>Papilionoideae</taxon>
        <taxon>50 kb inversion clade</taxon>
        <taxon>NPAAA clade</taxon>
        <taxon>indigoferoid/millettioid clade</taxon>
        <taxon>Phaseoleae</taxon>
        <taxon>Vigna</taxon>
    </lineage>
</organism>
<dbReference type="EMBL" id="CM003377">
    <property type="protein sequence ID" value="KOM47817.1"/>
    <property type="molecule type" value="Genomic_DNA"/>
</dbReference>
<accession>A0A0L9UYZ7</accession>
<sequence length="156" mass="16763">MPSFRFRAAAFSCPWGSLRAMFCSLLHSSVAASKEGGSTHLHLFYFLLVLFRLIMREARTSFSSSPTLVRVSHGGKSPFRFSVLVRLCRKGGYNKGKSQGQPIRFGKSILQGISTRAAPAPSNKGSSSLDAPNGLPGSRLASIHQVVSEPGSSTHP</sequence>
<evidence type="ECO:0000256" key="1">
    <source>
        <dbReference type="SAM" id="MobiDB-lite"/>
    </source>
</evidence>
<gene>
    <name evidence="2" type="ORF">LR48_Vigan07g152100</name>
</gene>
<protein>
    <submittedName>
        <fullName evidence="2">Uncharacterized protein</fullName>
    </submittedName>
</protein>
<reference evidence="3" key="1">
    <citation type="journal article" date="2015" name="Proc. Natl. Acad. Sci. U.S.A.">
        <title>Genome sequencing of adzuki bean (Vigna angularis) provides insight into high starch and low fat accumulation and domestication.</title>
        <authorList>
            <person name="Yang K."/>
            <person name="Tian Z."/>
            <person name="Chen C."/>
            <person name="Luo L."/>
            <person name="Zhao B."/>
            <person name="Wang Z."/>
            <person name="Yu L."/>
            <person name="Li Y."/>
            <person name="Sun Y."/>
            <person name="Li W."/>
            <person name="Chen Y."/>
            <person name="Li Y."/>
            <person name="Zhang Y."/>
            <person name="Ai D."/>
            <person name="Zhao J."/>
            <person name="Shang C."/>
            <person name="Ma Y."/>
            <person name="Wu B."/>
            <person name="Wang M."/>
            <person name="Gao L."/>
            <person name="Sun D."/>
            <person name="Zhang P."/>
            <person name="Guo F."/>
            <person name="Wang W."/>
            <person name="Li Y."/>
            <person name="Wang J."/>
            <person name="Varshney R.K."/>
            <person name="Wang J."/>
            <person name="Ling H.Q."/>
            <person name="Wan P."/>
        </authorList>
    </citation>
    <scope>NUCLEOTIDE SEQUENCE</scope>
    <source>
        <strain evidence="3">cv. Jingnong 6</strain>
    </source>
</reference>
<proteinExistence type="predicted"/>
<dbReference type="Proteomes" id="UP000053144">
    <property type="component" value="Chromosome 7"/>
</dbReference>
<evidence type="ECO:0000313" key="2">
    <source>
        <dbReference type="EMBL" id="KOM47817.1"/>
    </source>
</evidence>
<name>A0A0L9UYZ7_PHAAN</name>
<dbReference type="AlphaFoldDB" id="A0A0L9UYZ7"/>